<dbReference type="PRINTS" id="PR00080">
    <property type="entry name" value="SDRFAMILY"/>
</dbReference>
<dbReference type="GO" id="GO:0016491">
    <property type="term" value="F:oxidoreductase activity"/>
    <property type="evidence" value="ECO:0007669"/>
    <property type="project" value="UniProtKB-KW"/>
</dbReference>
<evidence type="ECO:0000256" key="2">
    <source>
        <dbReference type="ARBA" id="ARBA00023002"/>
    </source>
</evidence>
<sequence length="237" mass="24631">MTRRVILITGAARGIGRAIADVLAPDHDLAITYKTAAEDAAVFCQQHPQTLALQADLRSADPTALIASVIARFGRLDGLVNSAGLISAEPPPDAFDMALAQDILHVNALAPMALISAALPHLPRGGAIVNITSINARFPPASAPVYGASKAALENLTIGCAKALGPRSIRVNAVAPGAIERDYAPRSAEMIKRFTDETALSRLAQLDEVAQAVRFLLSDAASGITGTVLPVSAGFRL</sequence>
<dbReference type="OrthoDB" id="9803333at2"/>
<dbReference type="CDD" id="cd05233">
    <property type="entry name" value="SDR_c"/>
    <property type="match status" value="1"/>
</dbReference>
<name>A0A543KDD5_9RHOB</name>
<keyword evidence="4" id="KW-1185">Reference proteome</keyword>
<evidence type="ECO:0000313" key="4">
    <source>
        <dbReference type="Proteomes" id="UP000320582"/>
    </source>
</evidence>
<dbReference type="Gene3D" id="3.40.50.720">
    <property type="entry name" value="NAD(P)-binding Rossmann-like Domain"/>
    <property type="match status" value="1"/>
</dbReference>
<comment type="similarity">
    <text evidence="1">Belongs to the short-chain dehydrogenases/reductases (SDR) family.</text>
</comment>
<dbReference type="PANTHER" id="PTHR43639">
    <property type="entry name" value="OXIDOREDUCTASE, SHORT-CHAIN DEHYDROGENASE/REDUCTASE FAMILY (AFU_ORTHOLOGUE AFUA_5G02870)"/>
    <property type="match status" value="1"/>
</dbReference>
<evidence type="ECO:0000313" key="3">
    <source>
        <dbReference type="EMBL" id="TQM93101.1"/>
    </source>
</evidence>
<dbReference type="Pfam" id="PF13561">
    <property type="entry name" value="adh_short_C2"/>
    <property type="match status" value="1"/>
</dbReference>
<reference evidence="3 4" key="1">
    <citation type="submission" date="2019-06" db="EMBL/GenBank/DDBJ databases">
        <title>Genomic Encyclopedia of Archaeal and Bacterial Type Strains, Phase II (KMG-II): from individual species to whole genera.</title>
        <authorList>
            <person name="Goeker M."/>
        </authorList>
    </citation>
    <scope>NUCLEOTIDE SEQUENCE [LARGE SCALE GENOMIC DNA]</scope>
    <source>
        <strain evidence="3 4">DSM 18423</strain>
    </source>
</reference>
<dbReference type="InterPro" id="IPR036291">
    <property type="entry name" value="NAD(P)-bd_dom_sf"/>
</dbReference>
<dbReference type="PRINTS" id="PR00081">
    <property type="entry name" value="GDHRDH"/>
</dbReference>
<keyword evidence="2" id="KW-0560">Oxidoreductase</keyword>
<organism evidence="3 4">
    <name type="scientific">Roseinatronobacter monicus</name>
    <dbReference type="NCBI Taxonomy" id="393481"/>
    <lineage>
        <taxon>Bacteria</taxon>
        <taxon>Pseudomonadati</taxon>
        <taxon>Pseudomonadota</taxon>
        <taxon>Alphaproteobacteria</taxon>
        <taxon>Rhodobacterales</taxon>
        <taxon>Paracoccaceae</taxon>
        <taxon>Roseinatronobacter</taxon>
    </lineage>
</organism>
<proteinExistence type="inferred from homology"/>
<accession>A0A543KDD5</accession>
<dbReference type="AlphaFoldDB" id="A0A543KDD5"/>
<dbReference type="Proteomes" id="UP000320582">
    <property type="component" value="Unassembled WGS sequence"/>
</dbReference>
<comment type="caution">
    <text evidence="3">The sequence shown here is derived from an EMBL/GenBank/DDBJ whole genome shotgun (WGS) entry which is preliminary data.</text>
</comment>
<dbReference type="SUPFAM" id="SSF51735">
    <property type="entry name" value="NAD(P)-binding Rossmann-fold domains"/>
    <property type="match status" value="1"/>
</dbReference>
<dbReference type="InterPro" id="IPR002347">
    <property type="entry name" value="SDR_fam"/>
</dbReference>
<evidence type="ECO:0000256" key="1">
    <source>
        <dbReference type="ARBA" id="ARBA00006484"/>
    </source>
</evidence>
<protein>
    <submittedName>
        <fullName evidence="3">3-oxoacyl-[acyl-carrier protein] reductase</fullName>
    </submittedName>
</protein>
<dbReference type="EMBL" id="VFPT01000001">
    <property type="protein sequence ID" value="TQM93101.1"/>
    <property type="molecule type" value="Genomic_DNA"/>
</dbReference>
<dbReference type="PANTHER" id="PTHR43639:SF1">
    <property type="entry name" value="SHORT-CHAIN DEHYDROGENASE_REDUCTASE FAMILY PROTEIN"/>
    <property type="match status" value="1"/>
</dbReference>
<dbReference type="RefSeq" id="WP_142080793.1">
    <property type="nucleotide sequence ID" value="NZ_VFPT01000001.1"/>
</dbReference>
<gene>
    <name evidence="3" type="ORF">BD293_1726</name>
</gene>